<protein>
    <submittedName>
        <fullName evidence="2">Uncharacterized protein</fullName>
    </submittedName>
</protein>
<gene>
    <name evidence="2" type="ORF">ACFFHU_28110</name>
</gene>
<feature type="region of interest" description="Disordered" evidence="1">
    <location>
        <begin position="99"/>
        <end position="151"/>
    </location>
</feature>
<proteinExistence type="predicted"/>
<dbReference type="RefSeq" id="WP_377343391.1">
    <property type="nucleotide sequence ID" value="NZ_JBHLUE010000026.1"/>
</dbReference>
<keyword evidence="3" id="KW-1185">Reference proteome</keyword>
<evidence type="ECO:0000313" key="2">
    <source>
        <dbReference type="EMBL" id="MFC0567997.1"/>
    </source>
</evidence>
<evidence type="ECO:0000313" key="3">
    <source>
        <dbReference type="Proteomes" id="UP001589894"/>
    </source>
</evidence>
<comment type="caution">
    <text evidence="2">The sequence shown here is derived from an EMBL/GenBank/DDBJ whole genome shotgun (WGS) entry which is preliminary data.</text>
</comment>
<name>A0ABV6P664_9ACTN</name>
<accession>A0ABV6P664</accession>
<reference evidence="2 3" key="1">
    <citation type="submission" date="2024-09" db="EMBL/GenBank/DDBJ databases">
        <authorList>
            <person name="Sun Q."/>
            <person name="Mori K."/>
        </authorList>
    </citation>
    <scope>NUCLEOTIDE SEQUENCE [LARGE SCALE GENOMIC DNA]</scope>
    <source>
        <strain evidence="2 3">TBRC 2205</strain>
    </source>
</reference>
<dbReference type="EMBL" id="JBHLUE010000026">
    <property type="protein sequence ID" value="MFC0567997.1"/>
    <property type="molecule type" value="Genomic_DNA"/>
</dbReference>
<dbReference type="Proteomes" id="UP001589894">
    <property type="component" value="Unassembled WGS sequence"/>
</dbReference>
<organism evidence="2 3">
    <name type="scientific">Plantactinospora siamensis</name>
    <dbReference type="NCBI Taxonomy" id="555372"/>
    <lineage>
        <taxon>Bacteria</taxon>
        <taxon>Bacillati</taxon>
        <taxon>Actinomycetota</taxon>
        <taxon>Actinomycetes</taxon>
        <taxon>Micromonosporales</taxon>
        <taxon>Micromonosporaceae</taxon>
        <taxon>Plantactinospora</taxon>
    </lineage>
</organism>
<sequence>MVSPERAVEVAMDVHWWSIEVRDGAFPAARWKDAHGESLVEAALTNGAREWNWVEAPWGLVLEVGFREPAEWSRFRDLPGVQAALDAVPDRVNGLYIYPGRGGGAGAGQPRRPRRPRGAGAAPVPTEPAPVIVAGHPPATWRPPLVDTGER</sequence>
<evidence type="ECO:0000256" key="1">
    <source>
        <dbReference type="SAM" id="MobiDB-lite"/>
    </source>
</evidence>